<comment type="subcellular location">
    <subcellularLocation>
        <location evidence="1">Secreted</location>
    </subcellularLocation>
</comment>
<evidence type="ECO:0000256" key="7">
    <source>
        <dbReference type="SAM" id="Phobius"/>
    </source>
</evidence>
<evidence type="ECO:0000256" key="2">
    <source>
        <dbReference type="ARBA" id="ARBA00009204"/>
    </source>
</evidence>
<reference evidence="8" key="1">
    <citation type="submission" date="2022-03" db="EMBL/GenBank/DDBJ databases">
        <authorList>
            <person name="Alioto T."/>
            <person name="Alioto T."/>
            <person name="Gomez Garrido J."/>
        </authorList>
    </citation>
    <scope>NUCLEOTIDE SEQUENCE</scope>
</reference>
<dbReference type="GO" id="GO:0034447">
    <property type="term" value="P:very-low-density lipoprotein particle clearance"/>
    <property type="evidence" value="ECO:0007669"/>
    <property type="project" value="TreeGrafter"/>
</dbReference>
<evidence type="ECO:0000313" key="8">
    <source>
        <dbReference type="EMBL" id="CAH2319001.1"/>
    </source>
</evidence>
<dbReference type="GO" id="GO:0004859">
    <property type="term" value="F:phospholipase inhibitor activity"/>
    <property type="evidence" value="ECO:0007669"/>
    <property type="project" value="TreeGrafter"/>
</dbReference>
<dbReference type="GO" id="GO:0006869">
    <property type="term" value="P:lipid transport"/>
    <property type="evidence" value="ECO:0007669"/>
    <property type="project" value="UniProtKB-KW"/>
</dbReference>
<dbReference type="PANTHER" id="PTHR16565">
    <property type="entry name" value="APOLIPOPROTEIN C-I"/>
    <property type="match status" value="1"/>
</dbReference>
<dbReference type="GO" id="GO:0032375">
    <property type="term" value="P:negative regulation of cholesterol transport"/>
    <property type="evidence" value="ECO:0007669"/>
    <property type="project" value="TreeGrafter"/>
</dbReference>
<evidence type="ECO:0000256" key="6">
    <source>
        <dbReference type="ARBA" id="ARBA00023055"/>
    </source>
</evidence>
<dbReference type="PANTHER" id="PTHR16565:SF2">
    <property type="entry name" value="APOLIPOPROTEIN C-I"/>
    <property type="match status" value="1"/>
</dbReference>
<keyword evidence="7" id="KW-0472">Membrane</keyword>
<protein>
    <submittedName>
        <fullName evidence="8">cGMP-inhibited 3,5 -cyclic phosphodiesterase B</fullName>
    </submittedName>
</protein>
<evidence type="ECO:0000313" key="9">
    <source>
        <dbReference type="Proteomes" id="UP001295444"/>
    </source>
</evidence>
<dbReference type="GO" id="GO:0010916">
    <property type="term" value="P:negative regulation of very-low-density lipoprotein particle clearance"/>
    <property type="evidence" value="ECO:0007669"/>
    <property type="project" value="TreeGrafter"/>
</dbReference>
<dbReference type="Proteomes" id="UP001295444">
    <property type="component" value="Chromosome 10"/>
</dbReference>
<dbReference type="AlphaFoldDB" id="A0AAD1T8P9"/>
<dbReference type="GO" id="GO:0034361">
    <property type="term" value="C:very-low-density lipoprotein particle"/>
    <property type="evidence" value="ECO:0007669"/>
    <property type="project" value="TreeGrafter"/>
</dbReference>
<sequence>MAGHPPLCDLHSSSCWGTEQTGHCSGPQPILLRFSHVLCPLFSLGCACFFYAACYVACCYSRDLLGARLQIVAQLLTAAWAGPGLQLPGLATGLTSFSFLPQAHRDLGACLVGLLGSLLDLSITHCFQIRKAHPMSTMVKNKVSVIRFNSYICVSMGMAFSTYYVRGKMCKRPSLPCISKEQVLFNLLKMKLLLAISVFVIALSVMIEPTSADSDSPSIKDRFESIGASIWDAAVKVGEKTKSAFKGLSESEPITKAKGWISETVQKIKKKPSILKEQLLVSSEKVFREVNSSYTMQMTVQIWSLALVFLLGIQVSGLTTDMQSDDWRVSTILESTLDQYVRPYTKPVYEKVTNSGLWTFLGQAVDRVQGAVNLTSGYLNTYYEDHLEGRVENAKQWIQEKTKPIIESVQQRFQKESN</sequence>
<dbReference type="Gene3D" id="4.10.260.30">
    <property type="entry name" value="Apolipoprotein C-I"/>
    <property type="match status" value="1"/>
</dbReference>
<keyword evidence="7" id="KW-1133">Transmembrane helix</keyword>
<dbReference type="GO" id="GO:0006641">
    <property type="term" value="P:triglyceride metabolic process"/>
    <property type="evidence" value="ECO:0007669"/>
    <property type="project" value="TreeGrafter"/>
</dbReference>
<keyword evidence="6" id="KW-0445">Lipid transport</keyword>
<keyword evidence="7" id="KW-0812">Transmembrane</keyword>
<gene>
    <name evidence="8" type="ORF">PECUL_23A033787</name>
</gene>
<dbReference type="Pfam" id="PF04691">
    <property type="entry name" value="ApoC-I"/>
    <property type="match status" value="1"/>
</dbReference>
<evidence type="ECO:0000256" key="3">
    <source>
        <dbReference type="ARBA" id="ARBA00022448"/>
    </source>
</evidence>
<accession>A0AAD1T8P9</accession>
<keyword evidence="5" id="KW-0732">Signal</keyword>
<proteinExistence type="inferred from homology"/>
<keyword evidence="9" id="KW-1185">Reference proteome</keyword>
<feature type="transmembrane region" description="Helical" evidence="7">
    <location>
        <begin position="41"/>
        <end position="60"/>
    </location>
</feature>
<dbReference type="GO" id="GO:0042157">
    <property type="term" value="P:lipoprotein metabolic process"/>
    <property type="evidence" value="ECO:0007669"/>
    <property type="project" value="InterPro"/>
</dbReference>
<organism evidence="8 9">
    <name type="scientific">Pelobates cultripes</name>
    <name type="common">Western spadefoot toad</name>
    <dbReference type="NCBI Taxonomy" id="61616"/>
    <lineage>
        <taxon>Eukaryota</taxon>
        <taxon>Metazoa</taxon>
        <taxon>Chordata</taxon>
        <taxon>Craniata</taxon>
        <taxon>Vertebrata</taxon>
        <taxon>Euteleostomi</taxon>
        <taxon>Amphibia</taxon>
        <taxon>Batrachia</taxon>
        <taxon>Anura</taxon>
        <taxon>Pelobatoidea</taxon>
        <taxon>Pelobatidae</taxon>
        <taxon>Pelobates</taxon>
    </lineage>
</organism>
<dbReference type="GO" id="GO:0005504">
    <property type="term" value="F:fatty acid binding"/>
    <property type="evidence" value="ECO:0007669"/>
    <property type="project" value="TreeGrafter"/>
</dbReference>
<evidence type="ECO:0000256" key="5">
    <source>
        <dbReference type="ARBA" id="ARBA00022729"/>
    </source>
</evidence>
<dbReference type="InterPro" id="IPR043081">
    <property type="entry name" value="ApoC-1_sf"/>
</dbReference>
<feature type="transmembrane region" description="Helical" evidence="7">
    <location>
        <begin position="145"/>
        <end position="165"/>
    </location>
</feature>
<dbReference type="GO" id="GO:0034364">
    <property type="term" value="C:high-density lipoprotein particle"/>
    <property type="evidence" value="ECO:0007669"/>
    <property type="project" value="TreeGrafter"/>
</dbReference>
<feature type="transmembrane region" description="Helical" evidence="7">
    <location>
        <begin position="186"/>
        <end position="207"/>
    </location>
</feature>
<keyword evidence="3" id="KW-0813">Transport</keyword>
<name>A0AAD1T8P9_PELCU</name>
<comment type="similarity">
    <text evidence="2">Belongs to the apolipoprotein C1 family.</text>
</comment>
<evidence type="ECO:0000256" key="4">
    <source>
        <dbReference type="ARBA" id="ARBA00022525"/>
    </source>
</evidence>
<feature type="transmembrane region" description="Helical" evidence="7">
    <location>
        <begin position="300"/>
        <end position="318"/>
    </location>
</feature>
<evidence type="ECO:0000256" key="1">
    <source>
        <dbReference type="ARBA" id="ARBA00004613"/>
    </source>
</evidence>
<dbReference type="InterPro" id="IPR006781">
    <property type="entry name" value="ApoC-I"/>
</dbReference>
<dbReference type="EMBL" id="OW240921">
    <property type="protein sequence ID" value="CAH2319001.1"/>
    <property type="molecule type" value="Genomic_DNA"/>
</dbReference>
<dbReference type="GO" id="GO:0050995">
    <property type="term" value="P:negative regulation of lipid catabolic process"/>
    <property type="evidence" value="ECO:0007669"/>
    <property type="project" value="TreeGrafter"/>
</dbReference>
<keyword evidence="4" id="KW-0964">Secreted</keyword>